<accession>A0A5E7S2A9</accession>
<feature type="signal peptide" evidence="1">
    <location>
        <begin position="1"/>
        <end position="15"/>
    </location>
</feature>
<gene>
    <name evidence="2" type="ORF">PS928_00650</name>
</gene>
<dbReference type="Proteomes" id="UP000381378">
    <property type="component" value="Unassembled WGS sequence"/>
</dbReference>
<dbReference type="AlphaFoldDB" id="A0A5E7S2A9"/>
<keyword evidence="1" id="KW-0732">Signal</keyword>
<name>A0A5E7S2A9_PSEFL</name>
<reference evidence="2 3" key="1">
    <citation type="submission" date="2019-09" db="EMBL/GenBank/DDBJ databases">
        <authorList>
            <person name="Chandra G."/>
            <person name="Truman W A."/>
        </authorList>
    </citation>
    <scope>NUCLEOTIDE SEQUENCE [LARGE SCALE GENOMIC DNA]</scope>
    <source>
        <strain evidence="2">PS928</strain>
    </source>
</reference>
<evidence type="ECO:0000313" key="2">
    <source>
        <dbReference type="EMBL" id="VVP80190.1"/>
    </source>
</evidence>
<dbReference type="EMBL" id="CABVJF010000002">
    <property type="protein sequence ID" value="VVP80190.1"/>
    <property type="molecule type" value="Genomic_DNA"/>
</dbReference>
<proteinExistence type="predicted"/>
<evidence type="ECO:0000256" key="1">
    <source>
        <dbReference type="SAM" id="SignalP"/>
    </source>
</evidence>
<sequence length="91" mass="10361" precursor="true">MYAAAQLCASLLAMASTRCWIITIDPHRCPTSNPIAGVNRARTSRQPRFRYFAKKLALKQVQPLAADDSWTDDYYLAGNLRRLSRLRFSGR</sequence>
<evidence type="ECO:0000313" key="3">
    <source>
        <dbReference type="Proteomes" id="UP000381378"/>
    </source>
</evidence>
<organism evidence="2 3">
    <name type="scientific">Pseudomonas fluorescens</name>
    <dbReference type="NCBI Taxonomy" id="294"/>
    <lineage>
        <taxon>Bacteria</taxon>
        <taxon>Pseudomonadati</taxon>
        <taxon>Pseudomonadota</taxon>
        <taxon>Gammaproteobacteria</taxon>
        <taxon>Pseudomonadales</taxon>
        <taxon>Pseudomonadaceae</taxon>
        <taxon>Pseudomonas</taxon>
    </lineage>
</organism>
<feature type="chain" id="PRO_5022836803" evidence="1">
    <location>
        <begin position="16"/>
        <end position="91"/>
    </location>
</feature>
<protein>
    <submittedName>
        <fullName evidence="2">Uncharacterized protein</fullName>
    </submittedName>
</protein>